<comment type="caution">
    <text evidence="2">The sequence shown here is derived from an EMBL/GenBank/DDBJ whole genome shotgun (WGS) entry which is preliminary data.</text>
</comment>
<dbReference type="AlphaFoldDB" id="A0A2P7EG36"/>
<evidence type="ECO:0000313" key="2">
    <source>
        <dbReference type="EMBL" id="PSI02192.1"/>
    </source>
</evidence>
<dbReference type="RefSeq" id="WP_106499347.1">
    <property type="nucleotide sequence ID" value="NZ_PXVC01000010.1"/>
</dbReference>
<dbReference type="EMBL" id="PXVC01000010">
    <property type="protein sequence ID" value="PSI02192.1"/>
    <property type="molecule type" value="Genomic_DNA"/>
</dbReference>
<gene>
    <name evidence="2" type="ORF">C7K08_03900</name>
</gene>
<keyword evidence="3" id="KW-1185">Reference proteome</keyword>
<dbReference type="Proteomes" id="UP000240206">
    <property type="component" value="Unassembled WGS sequence"/>
</dbReference>
<evidence type="ECO:0000256" key="1">
    <source>
        <dbReference type="SAM" id="MobiDB-lite"/>
    </source>
</evidence>
<proteinExistence type="predicted"/>
<name>A0A2P7EG36_9SYNE</name>
<feature type="compositionally biased region" description="Basic and acidic residues" evidence="1">
    <location>
        <begin position="28"/>
        <end position="42"/>
    </location>
</feature>
<reference evidence="3" key="1">
    <citation type="submission" date="2018-03" db="EMBL/GenBank/DDBJ databases">
        <title>Ecological and genomic features of two cosmopolitan and abundant freshwater picocyanobacteria.</title>
        <authorList>
            <person name="Cabello-Yeves P.J."/>
            <person name="Picazo A."/>
            <person name="Camacho A."/>
            <person name="Callieri C."/>
            <person name="Rosselli R."/>
            <person name="Roda-Garcia J."/>
            <person name="Coutinho F.H."/>
            <person name="Rodriguez-Valera F."/>
        </authorList>
    </citation>
    <scope>NUCLEOTIDE SEQUENCE [LARGE SCALE GENOMIC DNA]</scope>
    <source>
        <strain evidence="3">Tous</strain>
    </source>
</reference>
<organism evidence="2 3">
    <name type="scientific">Synechococcus lacustris str. Tous</name>
    <dbReference type="NCBI Taxonomy" id="1910958"/>
    <lineage>
        <taxon>Bacteria</taxon>
        <taxon>Bacillati</taxon>
        <taxon>Cyanobacteriota</taxon>
        <taxon>Cyanophyceae</taxon>
        <taxon>Synechococcales</taxon>
        <taxon>Synechococcaceae</taxon>
        <taxon>Synechococcus</taxon>
    </lineage>
</organism>
<feature type="region of interest" description="Disordered" evidence="1">
    <location>
        <begin position="28"/>
        <end position="102"/>
    </location>
</feature>
<evidence type="ECO:0000313" key="3">
    <source>
        <dbReference type="Proteomes" id="UP000240206"/>
    </source>
</evidence>
<feature type="compositionally biased region" description="Basic and acidic residues" evidence="1">
    <location>
        <begin position="92"/>
        <end position="102"/>
    </location>
</feature>
<feature type="compositionally biased region" description="Polar residues" evidence="1">
    <location>
        <begin position="60"/>
        <end position="91"/>
    </location>
</feature>
<protein>
    <submittedName>
        <fullName evidence="2">Uncharacterized protein</fullName>
    </submittedName>
</protein>
<accession>A0A2P7EG36</accession>
<sequence>MAWDPALMRKYNNTGHFRLLNQLRSELKNHPIQRSAKEEPGGAKESSLGGSPRTKEIRPQTYQANRTRRSVNLNESTVNNEYNKEQTTSTSFRDRLNAIEMR</sequence>